<sequence length="188" mass="21550">MVSEKLKTHTKQPHQELETLIIQKITQFDTEVSYVDFLKTFYGYIAAIEQKLSPVVENKGIIEDYPERRKARYLLEDITALAPASHFPSLASDIPEIQSADQALGVMYVLEGSTLGGKHISHMISARLKFESDKGLSYFNGYKENTYIMWDRFKDTLNTHTDNESAEIAVIEAANQTFIKFKNWINEH</sequence>
<dbReference type="Proteomes" id="UP001597387">
    <property type="component" value="Unassembled WGS sequence"/>
</dbReference>
<evidence type="ECO:0000313" key="2">
    <source>
        <dbReference type="Proteomes" id="UP001597387"/>
    </source>
</evidence>
<gene>
    <name evidence="1" type="ORF">ACFSJU_06440</name>
</gene>
<dbReference type="InterPro" id="IPR016053">
    <property type="entry name" value="Haem_Oase-like"/>
</dbReference>
<keyword evidence="2" id="KW-1185">Reference proteome</keyword>
<dbReference type="EMBL" id="JBHUHZ010000001">
    <property type="protein sequence ID" value="MFD2162024.1"/>
    <property type="molecule type" value="Genomic_DNA"/>
</dbReference>
<dbReference type="RefSeq" id="WP_255898066.1">
    <property type="nucleotide sequence ID" value="NZ_JAFMZO010000001.1"/>
</dbReference>
<comment type="caution">
    <text evidence="1">The sequence shown here is derived from an EMBL/GenBank/DDBJ whole genome shotgun (WGS) entry which is preliminary data.</text>
</comment>
<proteinExistence type="predicted"/>
<dbReference type="Pfam" id="PF01126">
    <property type="entry name" value="Heme_oxygenase"/>
    <property type="match status" value="1"/>
</dbReference>
<dbReference type="SUPFAM" id="SSF48613">
    <property type="entry name" value="Heme oxygenase-like"/>
    <property type="match status" value="1"/>
</dbReference>
<evidence type="ECO:0000313" key="1">
    <source>
        <dbReference type="EMBL" id="MFD2162024.1"/>
    </source>
</evidence>
<name>A0ABW4ZK60_9SPHI</name>
<protein>
    <submittedName>
        <fullName evidence="1">Biliverdin-producing heme oxygenase</fullName>
    </submittedName>
</protein>
<organism evidence="1 2">
    <name type="scientific">Paradesertivirga mongoliensis</name>
    <dbReference type="NCBI Taxonomy" id="2100740"/>
    <lineage>
        <taxon>Bacteria</taxon>
        <taxon>Pseudomonadati</taxon>
        <taxon>Bacteroidota</taxon>
        <taxon>Sphingobacteriia</taxon>
        <taxon>Sphingobacteriales</taxon>
        <taxon>Sphingobacteriaceae</taxon>
        <taxon>Paradesertivirga</taxon>
    </lineage>
</organism>
<dbReference type="CDD" id="cd19166">
    <property type="entry name" value="HemeO-bac"/>
    <property type="match status" value="1"/>
</dbReference>
<dbReference type="Gene3D" id="1.20.910.10">
    <property type="entry name" value="Heme oxygenase-like"/>
    <property type="match status" value="1"/>
</dbReference>
<accession>A0ABW4ZK60</accession>
<dbReference type="InterPro" id="IPR016084">
    <property type="entry name" value="Haem_Oase-like_multi-hlx"/>
</dbReference>
<reference evidence="2" key="1">
    <citation type="journal article" date="2019" name="Int. J. Syst. Evol. Microbiol.">
        <title>The Global Catalogue of Microorganisms (GCM) 10K type strain sequencing project: providing services to taxonomists for standard genome sequencing and annotation.</title>
        <authorList>
            <consortium name="The Broad Institute Genomics Platform"/>
            <consortium name="The Broad Institute Genome Sequencing Center for Infectious Disease"/>
            <person name="Wu L."/>
            <person name="Ma J."/>
        </authorList>
    </citation>
    <scope>NUCLEOTIDE SEQUENCE [LARGE SCALE GENOMIC DNA]</scope>
    <source>
        <strain evidence="2">KCTC 42217</strain>
    </source>
</reference>